<accession>A0A2I0W9B6</accession>
<dbReference type="Proteomes" id="UP000233837">
    <property type="component" value="Unassembled WGS sequence"/>
</dbReference>
<reference evidence="1 2" key="1">
    <citation type="journal article" date="2016" name="Sci. Rep.">
        <title>The Dendrobium catenatum Lindl. genome sequence provides insights into polysaccharide synthase, floral development and adaptive evolution.</title>
        <authorList>
            <person name="Zhang G.Q."/>
            <person name="Xu Q."/>
            <person name="Bian C."/>
            <person name="Tsai W.C."/>
            <person name="Yeh C.M."/>
            <person name="Liu K.W."/>
            <person name="Yoshida K."/>
            <person name="Zhang L.S."/>
            <person name="Chang S.B."/>
            <person name="Chen F."/>
            <person name="Shi Y."/>
            <person name="Su Y.Y."/>
            <person name="Zhang Y.Q."/>
            <person name="Chen L.J."/>
            <person name="Yin Y."/>
            <person name="Lin M."/>
            <person name="Huang H."/>
            <person name="Deng H."/>
            <person name="Wang Z.W."/>
            <person name="Zhu S.L."/>
            <person name="Zhao X."/>
            <person name="Deng C."/>
            <person name="Niu S.C."/>
            <person name="Huang J."/>
            <person name="Wang M."/>
            <person name="Liu G.H."/>
            <person name="Yang H.J."/>
            <person name="Xiao X.J."/>
            <person name="Hsiao Y.Y."/>
            <person name="Wu W.L."/>
            <person name="Chen Y.Y."/>
            <person name="Mitsuda N."/>
            <person name="Ohme-Takagi M."/>
            <person name="Luo Y.B."/>
            <person name="Van de Peer Y."/>
            <person name="Liu Z.J."/>
        </authorList>
    </citation>
    <scope>NUCLEOTIDE SEQUENCE [LARGE SCALE GENOMIC DNA]</scope>
    <source>
        <tissue evidence="1">The whole plant</tissue>
    </source>
</reference>
<proteinExistence type="predicted"/>
<sequence>MEGRRLAPSEAWANIRRGFNAPVRSSEVFKGSQISASGFNSFPKQKPLIIREGGLLNKVVNPVPVGKGKESLIVGDFLSPRKSVPSTCCKVNSIILNEGASSSSGKIIFNDGFKSVSLPSSPMVFNSGKKTGQEDIKSNDDKVLDDFPPLVSIDSENKKKFVDVLNVPSEGHIEVSAAWKKKQNIRVDNLDIGSFLSNDGNSVRLHSENEANNTLKLRNALIIKNADLEELHELGPGCGLIIASFYYVCFSCSDGSINDFYYDPNIRFVSPIKFPYLKNYNIYASNLIIPFCKSNMETDIFEIVEEETELSLLHPSSELFQENEDLMDRMECFSLPNETIFEGLFPAIFRTGGFPMVHTAGGLWQSYRRSGGEIFGQRELVGGRRERLNRERAEEMGATIYRERERRMQVNEMQGWGQLNLGQFSTAFRISLVKIFQGDPVLCRHLRSVNNRRFSAYTWKV</sequence>
<evidence type="ECO:0000313" key="1">
    <source>
        <dbReference type="EMBL" id="PKU72244.1"/>
    </source>
</evidence>
<protein>
    <submittedName>
        <fullName evidence="1">Uncharacterized protein</fullName>
    </submittedName>
</protein>
<organism evidence="1 2">
    <name type="scientific">Dendrobium catenatum</name>
    <dbReference type="NCBI Taxonomy" id="906689"/>
    <lineage>
        <taxon>Eukaryota</taxon>
        <taxon>Viridiplantae</taxon>
        <taxon>Streptophyta</taxon>
        <taxon>Embryophyta</taxon>
        <taxon>Tracheophyta</taxon>
        <taxon>Spermatophyta</taxon>
        <taxon>Magnoliopsida</taxon>
        <taxon>Liliopsida</taxon>
        <taxon>Asparagales</taxon>
        <taxon>Orchidaceae</taxon>
        <taxon>Epidendroideae</taxon>
        <taxon>Malaxideae</taxon>
        <taxon>Dendrobiinae</taxon>
        <taxon>Dendrobium</taxon>
    </lineage>
</organism>
<reference evidence="1 2" key="2">
    <citation type="journal article" date="2017" name="Nature">
        <title>The Apostasia genome and the evolution of orchids.</title>
        <authorList>
            <person name="Zhang G.Q."/>
            <person name="Liu K.W."/>
            <person name="Li Z."/>
            <person name="Lohaus R."/>
            <person name="Hsiao Y.Y."/>
            <person name="Niu S.C."/>
            <person name="Wang J.Y."/>
            <person name="Lin Y.C."/>
            <person name="Xu Q."/>
            <person name="Chen L.J."/>
            <person name="Yoshida K."/>
            <person name="Fujiwara S."/>
            <person name="Wang Z.W."/>
            <person name="Zhang Y.Q."/>
            <person name="Mitsuda N."/>
            <person name="Wang M."/>
            <person name="Liu G.H."/>
            <person name="Pecoraro L."/>
            <person name="Huang H.X."/>
            <person name="Xiao X.J."/>
            <person name="Lin M."/>
            <person name="Wu X.Y."/>
            <person name="Wu W.L."/>
            <person name="Chen Y.Y."/>
            <person name="Chang S.B."/>
            <person name="Sakamoto S."/>
            <person name="Ohme-Takagi M."/>
            <person name="Yagi M."/>
            <person name="Zeng S.J."/>
            <person name="Shen C.Y."/>
            <person name="Yeh C.M."/>
            <person name="Luo Y.B."/>
            <person name="Tsai W.C."/>
            <person name="Van de Peer Y."/>
            <person name="Liu Z.J."/>
        </authorList>
    </citation>
    <scope>NUCLEOTIDE SEQUENCE [LARGE SCALE GENOMIC DNA]</scope>
    <source>
        <tissue evidence="1">The whole plant</tissue>
    </source>
</reference>
<name>A0A2I0W9B6_9ASPA</name>
<gene>
    <name evidence="1" type="ORF">MA16_Dca006244</name>
</gene>
<dbReference type="AlphaFoldDB" id="A0A2I0W9B6"/>
<keyword evidence="2" id="KW-1185">Reference proteome</keyword>
<dbReference type="EMBL" id="KZ502842">
    <property type="protein sequence ID" value="PKU72244.1"/>
    <property type="molecule type" value="Genomic_DNA"/>
</dbReference>
<evidence type="ECO:0000313" key="2">
    <source>
        <dbReference type="Proteomes" id="UP000233837"/>
    </source>
</evidence>